<evidence type="ECO:0000256" key="2">
    <source>
        <dbReference type="ARBA" id="ARBA00023315"/>
    </source>
</evidence>
<evidence type="ECO:0000256" key="1">
    <source>
        <dbReference type="ARBA" id="ARBA00022679"/>
    </source>
</evidence>
<keyword evidence="5" id="KW-1185">Reference proteome</keyword>
<dbReference type="CDD" id="cd04301">
    <property type="entry name" value="NAT_SF"/>
    <property type="match status" value="1"/>
</dbReference>
<dbReference type="PANTHER" id="PTHR43877">
    <property type="entry name" value="AMINOALKYLPHOSPHONATE N-ACETYLTRANSFERASE-RELATED-RELATED"/>
    <property type="match status" value="1"/>
</dbReference>
<name>A0ABT0XPY2_9BACI</name>
<organism evidence="4 5">
    <name type="scientific">Alkalicoccobacillus plakortidis</name>
    <dbReference type="NCBI Taxonomy" id="444060"/>
    <lineage>
        <taxon>Bacteria</taxon>
        <taxon>Bacillati</taxon>
        <taxon>Bacillota</taxon>
        <taxon>Bacilli</taxon>
        <taxon>Bacillales</taxon>
        <taxon>Bacillaceae</taxon>
        <taxon>Alkalicoccobacillus</taxon>
    </lineage>
</organism>
<dbReference type="EMBL" id="JAMQJY010000006">
    <property type="protein sequence ID" value="MCM2677785.1"/>
    <property type="molecule type" value="Genomic_DNA"/>
</dbReference>
<dbReference type="Proteomes" id="UP001203665">
    <property type="component" value="Unassembled WGS sequence"/>
</dbReference>
<dbReference type="InterPro" id="IPR016181">
    <property type="entry name" value="Acyl_CoA_acyltransferase"/>
</dbReference>
<keyword evidence="2" id="KW-0012">Acyltransferase</keyword>
<dbReference type="SUPFAM" id="SSF55729">
    <property type="entry name" value="Acyl-CoA N-acyltransferases (Nat)"/>
    <property type="match status" value="1"/>
</dbReference>
<gene>
    <name evidence="4" type="ORF">NDM98_21765</name>
</gene>
<evidence type="ECO:0000313" key="4">
    <source>
        <dbReference type="EMBL" id="MCM2677785.1"/>
    </source>
</evidence>
<reference evidence="4" key="1">
    <citation type="submission" date="2022-06" db="EMBL/GenBank/DDBJ databases">
        <title>Alkalicoccobacillus porphyridii sp. nov., isolated from a marine red alga, Porphyridium purpureum and reclassification of Shouchella plakortidis and Shouchella gibsonii as Alkalicoccobacillus plakortidis comb. nov. and Alkalicoccobacillus gibsonii comb. nov.</title>
        <authorList>
            <person name="Kim K.H."/>
            <person name="Lee J.K."/>
            <person name="Han D.M."/>
            <person name="Baek J.H."/>
            <person name="Jeon C.O."/>
        </authorList>
    </citation>
    <scope>NUCLEOTIDE SEQUENCE</scope>
    <source>
        <strain evidence="4">DSM 19153</strain>
    </source>
</reference>
<sequence>MKSSTWNICTVSTPRELEDAFSVRKNVFVEEQGVSIDLERDHEDDSAIHFVLYDHGVPSGAARIRLLETYAKLERVCIQKSMRGTGAGAALMEAIETEVTKQGFDVAKLNAQVHASGFYKRIGYTVCSGEFMDAGIPHVTMEKRL</sequence>
<protein>
    <submittedName>
        <fullName evidence="4">GNAT family N-acetyltransferase</fullName>
    </submittedName>
</protein>
<feature type="domain" description="N-acetyltransferase" evidence="3">
    <location>
        <begin position="7"/>
        <end position="145"/>
    </location>
</feature>
<accession>A0ABT0XPY2</accession>
<dbReference type="Gene3D" id="3.40.630.30">
    <property type="match status" value="1"/>
</dbReference>
<evidence type="ECO:0000259" key="3">
    <source>
        <dbReference type="PROSITE" id="PS51186"/>
    </source>
</evidence>
<comment type="caution">
    <text evidence="4">The sequence shown here is derived from an EMBL/GenBank/DDBJ whole genome shotgun (WGS) entry which is preliminary data.</text>
</comment>
<dbReference type="InterPro" id="IPR050832">
    <property type="entry name" value="Bact_Acetyltransf"/>
</dbReference>
<dbReference type="PROSITE" id="PS51186">
    <property type="entry name" value="GNAT"/>
    <property type="match status" value="1"/>
</dbReference>
<keyword evidence="1" id="KW-0808">Transferase</keyword>
<proteinExistence type="predicted"/>
<dbReference type="InterPro" id="IPR000182">
    <property type="entry name" value="GNAT_dom"/>
</dbReference>
<dbReference type="Pfam" id="PF13673">
    <property type="entry name" value="Acetyltransf_10"/>
    <property type="match status" value="1"/>
</dbReference>
<evidence type="ECO:0000313" key="5">
    <source>
        <dbReference type="Proteomes" id="UP001203665"/>
    </source>
</evidence>
<dbReference type="RefSeq" id="WP_251611585.1">
    <property type="nucleotide sequence ID" value="NZ_JAMQJY010000006.1"/>
</dbReference>
<dbReference type="PANTHER" id="PTHR43877:SF2">
    <property type="entry name" value="AMINOALKYLPHOSPHONATE N-ACETYLTRANSFERASE-RELATED"/>
    <property type="match status" value="1"/>
</dbReference>